<dbReference type="GO" id="GO:0006325">
    <property type="term" value="P:chromatin organization"/>
    <property type="evidence" value="ECO:0007669"/>
    <property type="project" value="UniProtKB-KW"/>
</dbReference>
<dbReference type="PANTHER" id="PTHR11937">
    <property type="entry name" value="ACTIN"/>
    <property type="match status" value="1"/>
</dbReference>
<evidence type="ECO:0000256" key="2">
    <source>
        <dbReference type="ARBA" id="ARBA00004496"/>
    </source>
</evidence>
<keyword evidence="9" id="KW-0539">Nucleus</keyword>
<dbReference type="EMBL" id="KZ679013">
    <property type="protein sequence ID" value="PSS15289.1"/>
    <property type="molecule type" value="Genomic_DNA"/>
</dbReference>
<dbReference type="Pfam" id="PF00022">
    <property type="entry name" value="Actin"/>
    <property type="match status" value="1"/>
</dbReference>
<evidence type="ECO:0000256" key="6">
    <source>
        <dbReference type="ARBA" id="ARBA00023015"/>
    </source>
</evidence>
<dbReference type="Gene3D" id="3.90.640.10">
    <property type="entry name" value="Actin, Chain A, domain 4"/>
    <property type="match status" value="1"/>
</dbReference>
<dbReference type="InParanoid" id="A0A2T3AYZ8"/>
<sequence length="452" mass="50347">MAPGHRRTKSSGPAPPARTLIIDNGAYTMKAGFSSPASTSAPSVIPNCMARDRERNVYIGSQLSKCKDFGEIVFRRPVEKGYLVNWEAEKEIWDHEFFEGKAPLRCDPRETGLILTEAPNALPQLQTNCDQMVFEEFGFASYLRCPAPVLNAYNDIQAMFKAPPRDPTKPLLPAEIILLIDSGYSHTTITPLIQGRPLQSAIRRLDVGGKLLTNHLTRLLSLRQYDMRNDTYLVNEIKEACCYVSKDFKADMEATWKGPKGDRREIYETAGGIAKDYILPDFHKRTKGEMRDHDPGLAGKLKQLQSGKAPEAAEDILTLRNERFTVPELLFNPSDIGMRQSGIAELVMDSLSALPFGLWPGFLANIIVVGGNANIDGFLWRLQVEIQALAPTECIVRVVRPADPVVSTWNGGAELAKDVDLLSSMSVTKQEYDEYGAAWVARKFGGDPNWKW</sequence>
<protein>
    <recommendedName>
        <fullName evidence="12">Actin-related protein 6</fullName>
    </recommendedName>
</protein>
<keyword evidence="7" id="KW-0010">Activator</keyword>
<evidence type="ECO:0000256" key="8">
    <source>
        <dbReference type="ARBA" id="ARBA00023163"/>
    </source>
</evidence>
<evidence type="ECO:0000256" key="4">
    <source>
        <dbReference type="ARBA" id="ARBA00022490"/>
    </source>
</evidence>
<keyword evidence="8" id="KW-0804">Transcription</keyword>
<dbReference type="FunFam" id="3.90.640.10:FF:000040">
    <property type="entry name" value="Actin-like protein ARP6"/>
    <property type="match status" value="1"/>
</dbReference>
<evidence type="ECO:0000256" key="5">
    <source>
        <dbReference type="ARBA" id="ARBA00022853"/>
    </source>
</evidence>
<keyword evidence="11" id="KW-1185">Reference proteome</keyword>
<gene>
    <name evidence="10" type="ORF">M430DRAFT_124161</name>
</gene>
<dbReference type="Proteomes" id="UP000241818">
    <property type="component" value="Unassembled WGS sequence"/>
</dbReference>
<keyword evidence="4" id="KW-0963">Cytoplasm</keyword>
<evidence type="ECO:0000313" key="10">
    <source>
        <dbReference type="EMBL" id="PSS15289.1"/>
    </source>
</evidence>
<organism evidence="10 11">
    <name type="scientific">Amorphotheca resinae ATCC 22711</name>
    <dbReference type="NCBI Taxonomy" id="857342"/>
    <lineage>
        <taxon>Eukaryota</taxon>
        <taxon>Fungi</taxon>
        <taxon>Dikarya</taxon>
        <taxon>Ascomycota</taxon>
        <taxon>Pezizomycotina</taxon>
        <taxon>Leotiomycetes</taxon>
        <taxon>Helotiales</taxon>
        <taxon>Amorphothecaceae</taxon>
        <taxon>Amorphotheca</taxon>
    </lineage>
</organism>
<proteinExistence type="inferred from homology"/>
<keyword evidence="5" id="KW-0156">Chromatin regulator</keyword>
<dbReference type="OrthoDB" id="6220758at2759"/>
<dbReference type="RefSeq" id="XP_024719888.1">
    <property type="nucleotide sequence ID" value="XM_024861902.1"/>
</dbReference>
<reference evidence="10 11" key="1">
    <citation type="journal article" date="2018" name="New Phytol.">
        <title>Comparative genomics and transcriptomics depict ericoid mycorrhizal fungi as versatile saprotrophs and plant mutualists.</title>
        <authorList>
            <person name="Martino E."/>
            <person name="Morin E."/>
            <person name="Grelet G.A."/>
            <person name="Kuo A."/>
            <person name="Kohler A."/>
            <person name="Daghino S."/>
            <person name="Barry K.W."/>
            <person name="Cichocki N."/>
            <person name="Clum A."/>
            <person name="Dockter R.B."/>
            <person name="Hainaut M."/>
            <person name="Kuo R.C."/>
            <person name="LaButti K."/>
            <person name="Lindahl B.D."/>
            <person name="Lindquist E.A."/>
            <person name="Lipzen A."/>
            <person name="Khouja H.R."/>
            <person name="Magnuson J."/>
            <person name="Murat C."/>
            <person name="Ohm R.A."/>
            <person name="Singer S.W."/>
            <person name="Spatafora J.W."/>
            <person name="Wang M."/>
            <person name="Veneault-Fourrey C."/>
            <person name="Henrissat B."/>
            <person name="Grigoriev I.V."/>
            <person name="Martin F.M."/>
            <person name="Perotto S."/>
        </authorList>
    </citation>
    <scope>NUCLEOTIDE SEQUENCE [LARGE SCALE GENOMIC DNA]</scope>
    <source>
        <strain evidence="10 11">ATCC 22711</strain>
    </source>
</reference>
<accession>A0A2T3AYZ8</accession>
<evidence type="ECO:0000256" key="7">
    <source>
        <dbReference type="ARBA" id="ARBA00023159"/>
    </source>
</evidence>
<keyword evidence="6" id="KW-0805">Transcription regulation</keyword>
<dbReference type="InterPro" id="IPR004000">
    <property type="entry name" value="Actin"/>
</dbReference>
<dbReference type="GO" id="GO:0005737">
    <property type="term" value="C:cytoplasm"/>
    <property type="evidence" value="ECO:0007669"/>
    <property type="project" value="UniProtKB-SubCell"/>
</dbReference>
<comment type="subcellular location">
    <subcellularLocation>
        <location evidence="2">Cytoplasm</location>
    </subcellularLocation>
    <subcellularLocation>
        <location evidence="1">Nucleus</location>
    </subcellularLocation>
</comment>
<dbReference type="InterPro" id="IPR043129">
    <property type="entry name" value="ATPase_NBD"/>
</dbReference>
<evidence type="ECO:0000256" key="9">
    <source>
        <dbReference type="ARBA" id="ARBA00023242"/>
    </source>
</evidence>
<dbReference type="SMART" id="SM00268">
    <property type="entry name" value="ACTIN"/>
    <property type="match status" value="1"/>
</dbReference>
<dbReference type="FunCoup" id="A0A2T3AYZ8">
    <property type="interactions" value="289"/>
</dbReference>
<evidence type="ECO:0008006" key="12">
    <source>
        <dbReference type="Google" id="ProtNLM"/>
    </source>
</evidence>
<dbReference type="AlphaFoldDB" id="A0A2T3AYZ8"/>
<evidence type="ECO:0000313" key="11">
    <source>
        <dbReference type="Proteomes" id="UP000241818"/>
    </source>
</evidence>
<dbReference type="GeneID" id="36569983"/>
<dbReference type="SUPFAM" id="SSF53067">
    <property type="entry name" value="Actin-like ATPase domain"/>
    <property type="match status" value="2"/>
</dbReference>
<dbReference type="Gene3D" id="3.30.420.40">
    <property type="match status" value="2"/>
</dbReference>
<dbReference type="STRING" id="857342.A0A2T3AYZ8"/>
<name>A0A2T3AYZ8_AMORE</name>
<comment type="similarity">
    <text evidence="3">Belongs to the actin family. ARP6 subfamily.</text>
</comment>
<evidence type="ECO:0000256" key="1">
    <source>
        <dbReference type="ARBA" id="ARBA00004123"/>
    </source>
</evidence>
<evidence type="ECO:0000256" key="3">
    <source>
        <dbReference type="ARBA" id="ARBA00005665"/>
    </source>
</evidence>
<dbReference type="CDD" id="cd10210">
    <property type="entry name" value="ASKHA_NBD_Arp6"/>
    <property type="match status" value="1"/>
</dbReference>
<dbReference type="GO" id="GO:0005634">
    <property type="term" value="C:nucleus"/>
    <property type="evidence" value="ECO:0007669"/>
    <property type="project" value="UniProtKB-SubCell"/>
</dbReference>